<gene>
    <name evidence="7" type="primary">pafA_1</name>
    <name evidence="7" type="ORF">FUAX_17760</name>
</gene>
<sequence length="553" mass="61599">MSNRFVKNWRKLLYVPLFLFAVDGLAQKKKPKLVVGIVVDQMRQEFLDRFKDDFGKEGFNRMLAEGFELKNAHYNYLPTTTGPGHASVFTGTTPAFHGIVYNNWYSRKAESKLYCVEDSGVSMVGATGESGKRSPKNLVTTTVTDELKIATQFRSKVVSVSVKDRSAILGGGHNPDGAYWYDGKSGNFVTSTYYGQELPAWVNEFNGRKLPKMYAKKEWKPILPMSAYNESRQDGAEYEQGLHGTEFPYKASHMHGKKGNRITDTPYGNDLLTEMAMASVLGEKLGKGNETDFLAISYSSTDKIGHAYGPASVEIQDTYIRLDRNIAELLSFLDKQVGQGEYVVFLTADHAASEAPGYLEEHKMPGGYFDQNGMEEALESFLSQKYGAGKWLDYVDFFQLYFNPETLEKHGLDRRNVSRVVADWLLDWEGVARTFTAKEANLADYNGGGYKGMLSRGFYPKRSGDVFYLMNSGWLVRDSGKGTSHGAIYAYDTHVPILWFGADIPHGSSVKYHRITDVAPTVSLMLGIKLPSGSTGEPISEILEEDKTGGAVK</sequence>
<proteinExistence type="predicted"/>
<protein>
    <submittedName>
        <fullName evidence="7">Alkaline phosphatase family protein</fullName>
    </submittedName>
</protein>
<dbReference type="PANTHER" id="PTHR10151">
    <property type="entry name" value="ECTONUCLEOTIDE PYROPHOSPHATASE/PHOSPHODIESTERASE"/>
    <property type="match status" value="1"/>
</dbReference>
<feature type="binding site" evidence="5">
    <location>
        <position position="102"/>
    </location>
    <ligand>
        <name>substrate</name>
    </ligand>
</feature>
<accession>A0AAU9CB71</accession>
<evidence type="ECO:0000256" key="5">
    <source>
        <dbReference type="PIRSR" id="PIRSR031924-51"/>
    </source>
</evidence>
<dbReference type="InterPro" id="IPR002591">
    <property type="entry name" value="Phosphodiest/P_Trfase"/>
</dbReference>
<dbReference type="CDD" id="cd16016">
    <property type="entry name" value="AP-SPAP"/>
    <property type="match status" value="1"/>
</dbReference>
<dbReference type="Gene3D" id="3.40.720.10">
    <property type="entry name" value="Alkaline Phosphatase, subunit A"/>
    <property type="match status" value="1"/>
</dbReference>
<dbReference type="KEGG" id="fax:FUAX_17760"/>
<dbReference type="Pfam" id="PF01663">
    <property type="entry name" value="Phosphodiest"/>
    <property type="match status" value="1"/>
</dbReference>
<dbReference type="EMBL" id="AP025314">
    <property type="protein sequence ID" value="BDD09344.1"/>
    <property type="molecule type" value="Genomic_DNA"/>
</dbReference>
<feature type="binding site" evidence="5">
    <location>
        <begin position="163"/>
        <end position="165"/>
    </location>
    <ligand>
        <name>substrate</name>
    </ligand>
</feature>
<dbReference type="InterPro" id="IPR026263">
    <property type="entry name" value="Alkaline_phosphatase_prok"/>
</dbReference>
<dbReference type="GO" id="GO:0004035">
    <property type="term" value="F:alkaline phosphatase activity"/>
    <property type="evidence" value="ECO:0007669"/>
    <property type="project" value="InterPro"/>
</dbReference>
<evidence type="ECO:0000313" key="8">
    <source>
        <dbReference type="Proteomes" id="UP001348817"/>
    </source>
</evidence>
<name>A0AAU9CB71_9BACT</name>
<dbReference type="PIRSF" id="PIRSF031924">
    <property type="entry name" value="Pi-irrepressible_AP"/>
    <property type="match status" value="1"/>
</dbReference>
<dbReference type="GO" id="GO:0046872">
    <property type="term" value="F:metal ion binding"/>
    <property type="evidence" value="ECO:0007669"/>
    <property type="project" value="UniProtKB-KW"/>
</dbReference>
<keyword evidence="3" id="KW-0732">Signal</keyword>
<dbReference type="Proteomes" id="UP001348817">
    <property type="component" value="Chromosome"/>
</dbReference>
<evidence type="ECO:0000256" key="6">
    <source>
        <dbReference type="SAM" id="MobiDB-lite"/>
    </source>
</evidence>
<reference evidence="7 8" key="1">
    <citation type="submission" date="2021-12" db="EMBL/GenBank/DDBJ databases">
        <title>Genome sequencing of bacteria with rrn-lacking chromosome and rrn-plasmid.</title>
        <authorList>
            <person name="Anda M."/>
            <person name="Iwasaki W."/>
        </authorList>
    </citation>
    <scope>NUCLEOTIDE SEQUENCE [LARGE SCALE GENOMIC DNA]</scope>
    <source>
        <strain evidence="7 8">DSM 100852</strain>
    </source>
</reference>
<dbReference type="SUPFAM" id="SSF53649">
    <property type="entry name" value="Alkaline phosphatase-like"/>
    <property type="match status" value="1"/>
</dbReference>
<dbReference type="InterPro" id="IPR017850">
    <property type="entry name" value="Alkaline_phosphatase_core_sf"/>
</dbReference>
<evidence type="ECO:0000256" key="3">
    <source>
        <dbReference type="ARBA" id="ARBA00022729"/>
    </source>
</evidence>
<evidence type="ECO:0000313" key="7">
    <source>
        <dbReference type="EMBL" id="BDD09344.1"/>
    </source>
</evidence>
<dbReference type="AlphaFoldDB" id="A0AAU9CB71"/>
<feature type="region of interest" description="Disordered" evidence="6">
    <location>
        <begin position="534"/>
        <end position="553"/>
    </location>
</feature>
<organism evidence="7 8">
    <name type="scientific">Fulvitalea axinellae</name>
    <dbReference type="NCBI Taxonomy" id="1182444"/>
    <lineage>
        <taxon>Bacteria</taxon>
        <taxon>Pseudomonadati</taxon>
        <taxon>Bacteroidota</taxon>
        <taxon>Cytophagia</taxon>
        <taxon>Cytophagales</taxon>
        <taxon>Persicobacteraceae</taxon>
        <taxon>Fulvitalea</taxon>
    </lineage>
</organism>
<feature type="active site" description="Phosphothreonine intermediate" evidence="4">
    <location>
        <position position="81"/>
    </location>
</feature>
<evidence type="ECO:0000256" key="1">
    <source>
        <dbReference type="ARBA" id="ARBA00022553"/>
    </source>
</evidence>
<keyword evidence="2" id="KW-0479">Metal-binding</keyword>
<evidence type="ECO:0000256" key="2">
    <source>
        <dbReference type="ARBA" id="ARBA00022723"/>
    </source>
</evidence>
<dbReference type="NCBIfam" id="NF042991">
    <property type="entry name" value="alk_phos_PafA"/>
    <property type="match status" value="1"/>
</dbReference>
<dbReference type="RefSeq" id="WP_338394554.1">
    <property type="nucleotide sequence ID" value="NZ_AP025314.1"/>
</dbReference>
<keyword evidence="8" id="KW-1185">Reference proteome</keyword>
<dbReference type="Gene3D" id="3.30.1360.150">
    <property type="match status" value="1"/>
</dbReference>
<keyword evidence="1 4" id="KW-0597">Phosphoprotein</keyword>
<evidence type="ECO:0000256" key="4">
    <source>
        <dbReference type="PIRSR" id="PIRSR031924-50"/>
    </source>
</evidence>
<dbReference type="PANTHER" id="PTHR10151:SF120">
    <property type="entry name" value="BIS(5'-ADENOSYL)-TRIPHOSPHATASE"/>
    <property type="match status" value="1"/>
</dbReference>